<dbReference type="InterPro" id="IPR029044">
    <property type="entry name" value="Nucleotide-diphossugar_trans"/>
</dbReference>
<evidence type="ECO:0000313" key="3">
    <source>
        <dbReference type="EMBL" id="GAA4414226.1"/>
    </source>
</evidence>
<accession>A0ABP8KRF0</accession>
<evidence type="ECO:0000313" key="4">
    <source>
        <dbReference type="Proteomes" id="UP001500945"/>
    </source>
</evidence>
<dbReference type="Pfam" id="PF12804">
    <property type="entry name" value="NTP_transf_3"/>
    <property type="match status" value="1"/>
</dbReference>
<evidence type="ECO:0000259" key="2">
    <source>
        <dbReference type="Pfam" id="PF12804"/>
    </source>
</evidence>
<proteinExistence type="predicted"/>
<reference evidence="4" key="1">
    <citation type="journal article" date="2019" name="Int. J. Syst. Evol. Microbiol.">
        <title>The Global Catalogue of Microorganisms (GCM) 10K type strain sequencing project: providing services to taxonomists for standard genome sequencing and annotation.</title>
        <authorList>
            <consortium name="The Broad Institute Genomics Platform"/>
            <consortium name="The Broad Institute Genome Sequencing Center for Infectious Disease"/>
            <person name="Wu L."/>
            <person name="Ma J."/>
        </authorList>
    </citation>
    <scope>NUCLEOTIDE SEQUENCE [LARGE SCALE GENOMIC DNA]</scope>
    <source>
        <strain evidence="4">JCM 17809</strain>
    </source>
</reference>
<comment type="caution">
    <text evidence="3">The sequence shown here is derived from an EMBL/GenBank/DDBJ whole genome shotgun (WGS) entry which is preliminary data.</text>
</comment>
<gene>
    <name evidence="3" type="ORF">GCM10023168_37690</name>
</gene>
<sequence>MAGDDAPETGDDAPETGDVTVVVLAGGRSVRFGSDKLAAPLAGTTVLDHLLAALPGSWRVVAVGEPRATGREVAWTREDPPGGGPLAGVAAGVAVVRTGLVAVVAGDMPYAAPALVALAATLDAAPPGIHAAVGTDDEGVANPLLAVYRAAAVRDALPHPAHGRPAKTLLALAHVAVPVPGAASRDVDTPRDLEDLTP</sequence>
<keyword evidence="1" id="KW-0808">Transferase</keyword>
<name>A0ABP8KRF0_9MICO</name>
<organism evidence="3 4">
    <name type="scientific">Fodinibacter luteus</name>
    <dbReference type="NCBI Taxonomy" id="552064"/>
    <lineage>
        <taxon>Bacteria</taxon>
        <taxon>Bacillati</taxon>
        <taxon>Actinomycetota</taxon>
        <taxon>Actinomycetes</taxon>
        <taxon>Micrococcales</taxon>
        <taxon>Intrasporangiaceae</taxon>
        <taxon>Fodinibacter (ex Wang et al. 2009)</taxon>
    </lineage>
</organism>
<keyword evidence="4" id="KW-1185">Reference proteome</keyword>
<dbReference type="Proteomes" id="UP001500945">
    <property type="component" value="Unassembled WGS sequence"/>
</dbReference>
<dbReference type="RefSeq" id="WP_345208895.1">
    <property type="nucleotide sequence ID" value="NZ_BAABGM010000033.1"/>
</dbReference>
<dbReference type="InterPro" id="IPR025877">
    <property type="entry name" value="MobA-like_NTP_Trfase"/>
</dbReference>
<protein>
    <recommendedName>
        <fullName evidence="2">MobA-like NTP transferase domain-containing protein</fullName>
    </recommendedName>
</protein>
<dbReference type="PANTHER" id="PTHR19136">
    <property type="entry name" value="MOLYBDENUM COFACTOR GUANYLYLTRANSFERASE"/>
    <property type="match status" value="1"/>
</dbReference>
<dbReference type="EMBL" id="BAABGM010000033">
    <property type="protein sequence ID" value="GAA4414226.1"/>
    <property type="molecule type" value="Genomic_DNA"/>
</dbReference>
<dbReference type="Gene3D" id="3.90.550.10">
    <property type="entry name" value="Spore Coat Polysaccharide Biosynthesis Protein SpsA, Chain A"/>
    <property type="match status" value="1"/>
</dbReference>
<feature type="domain" description="MobA-like NTP transferase" evidence="2">
    <location>
        <begin position="21"/>
        <end position="169"/>
    </location>
</feature>
<dbReference type="PANTHER" id="PTHR19136:SF81">
    <property type="entry name" value="MOLYBDENUM COFACTOR GUANYLYLTRANSFERASE"/>
    <property type="match status" value="1"/>
</dbReference>
<evidence type="ECO:0000256" key="1">
    <source>
        <dbReference type="ARBA" id="ARBA00022679"/>
    </source>
</evidence>
<dbReference type="SUPFAM" id="SSF53448">
    <property type="entry name" value="Nucleotide-diphospho-sugar transferases"/>
    <property type="match status" value="1"/>
</dbReference>